<evidence type="ECO:0000256" key="11">
    <source>
        <dbReference type="PROSITE-ProRule" id="PRU01360"/>
    </source>
</evidence>
<dbReference type="PANTHER" id="PTHR30069">
    <property type="entry name" value="TONB-DEPENDENT OUTER MEMBRANE RECEPTOR"/>
    <property type="match status" value="1"/>
</dbReference>
<evidence type="ECO:0000256" key="4">
    <source>
        <dbReference type="ARBA" id="ARBA00022452"/>
    </source>
</evidence>
<evidence type="ECO:0000256" key="6">
    <source>
        <dbReference type="ARBA" id="ARBA00022729"/>
    </source>
</evidence>
<keyword evidence="6 13" id="KW-0732">Signal</keyword>
<protein>
    <submittedName>
        <fullName evidence="16">TonB-dependent receptor</fullName>
    </submittedName>
</protein>
<evidence type="ECO:0000256" key="12">
    <source>
        <dbReference type="RuleBase" id="RU003357"/>
    </source>
</evidence>
<evidence type="ECO:0000256" key="3">
    <source>
        <dbReference type="ARBA" id="ARBA00022448"/>
    </source>
</evidence>
<organism evidence="16 17">
    <name type="scientific">Pseudaquabacterium terrae</name>
    <dbReference type="NCBI Taxonomy" id="2732868"/>
    <lineage>
        <taxon>Bacteria</taxon>
        <taxon>Pseudomonadati</taxon>
        <taxon>Pseudomonadota</taxon>
        <taxon>Betaproteobacteria</taxon>
        <taxon>Burkholderiales</taxon>
        <taxon>Sphaerotilaceae</taxon>
        <taxon>Pseudaquabacterium</taxon>
    </lineage>
</organism>
<dbReference type="Pfam" id="PF07715">
    <property type="entry name" value="Plug"/>
    <property type="match status" value="1"/>
</dbReference>
<dbReference type="PANTHER" id="PTHR30069:SF29">
    <property type="entry name" value="HEMOGLOBIN AND HEMOGLOBIN-HAPTOGLOBIN-BINDING PROTEIN 1-RELATED"/>
    <property type="match status" value="1"/>
</dbReference>
<feature type="signal peptide" evidence="13">
    <location>
        <begin position="1"/>
        <end position="31"/>
    </location>
</feature>
<feature type="domain" description="TonB-dependent receptor plug" evidence="15">
    <location>
        <begin position="61"/>
        <end position="172"/>
    </location>
</feature>
<comment type="subcellular location">
    <subcellularLocation>
        <location evidence="1 11">Cell outer membrane</location>
        <topology evidence="1 11">Multi-pass membrane protein</topology>
    </subcellularLocation>
</comment>
<dbReference type="Proteomes" id="UP000737171">
    <property type="component" value="Unassembled WGS sequence"/>
</dbReference>
<evidence type="ECO:0000313" key="17">
    <source>
        <dbReference type="Proteomes" id="UP000737171"/>
    </source>
</evidence>
<keyword evidence="7 12" id="KW-0798">TonB box</keyword>
<proteinExistence type="inferred from homology"/>
<evidence type="ECO:0000256" key="9">
    <source>
        <dbReference type="ARBA" id="ARBA00023170"/>
    </source>
</evidence>
<dbReference type="Gene3D" id="2.40.170.20">
    <property type="entry name" value="TonB-dependent receptor, beta-barrel domain"/>
    <property type="match status" value="1"/>
</dbReference>
<evidence type="ECO:0000256" key="1">
    <source>
        <dbReference type="ARBA" id="ARBA00004571"/>
    </source>
</evidence>
<dbReference type="InterPro" id="IPR012910">
    <property type="entry name" value="Plug_dom"/>
</dbReference>
<comment type="similarity">
    <text evidence="2 11 12">Belongs to the TonB-dependent receptor family.</text>
</comment>
<dbReference type="Pfam" id="PF00593">
    <property type="entry name" value="TonB_dep_Rec_b-barrel"/>
    <property type="match status" value="1"/>
</dbReference>
<dbReference type="SUPFAM" id="SSF56935">
    <property type="entry name" value="Porins"/>
    <property type="match status" value="1"/>
</dbReference>
<dbReference type="Gene3D" id="2.170.130.10">
    <property type="entry name" value="TonB-dependent receptor, plug domain"/>
    <property type="match status" value="1"/>
</dbReference>
<evidence type="ECO:0000256" key="10">
    <source>
        <dbReference type="ARBA" id="ARBA00023237"/>
    </source>
</evidence>
<evidence type="ECO:0000256" key="2">
    <source>
        <dbReference type="ARBA" id="ARBA00009810"/>
    </source>
</evidence>
<evidence type="ECO:0000256" key="8">
    <source>
        <dbReference type="ARBA" id="ARBA00023136"/>
    </source>
</evidence>
<evidence type="ECO:0000256" key="7">
    <source>
        <dbReference type="ARBA" id="ARBA00023077"/>
    </source>
</evidence>
<dbReference type="InterPro" id="IPR036942">
    <property type="entry name" value="Beta-barrel_TonB_sf"/>
</dbReference>
<dbReference type="InterPro" id="IPR039426">
    <property type="entry name" value="TonB-dep_rcpt-like"/>
</dbReference>
<keyword evidence="17" id="KW-1185">Reference proteome</keyword>
<comment type="caution">
    <text evidence="16">The sequence shown here is derived from an EMBL/GenBank/DDBJ whole genome shotgun (WGS) entry which is preliminary data.</text>
</comment>
<dbReference type="PROSITE" id="PS52016">
    <property type="entry name" value="TONB_DEPENDENT_REC_3"/>
    <property type="match status" value="1"/>
</dbReference>
<keyword evidence="5 11" id="KW-0812">Transmembrane</keyword>
<evidence type="ECO:0000313" key="16">
    <source>
        <dbReference type="EMBL" id="NRF72125.1"/>
    </source>
</evidence>
<feature type="chain" id="PRO_5045814669" evidence="13">
    <location>
        <begin position="32"/>
        <end position="711"/>
    </location>
</feature>
<feature type="domain" description="TonB-dependent receptor-like beta-barrel" evidence="14">
    <location>
        <begin position="303"/>
        <end position="677"/>
    </location>
</feature>
<keyword evidence="8 11" id="KW-0472">Membrane</keyword>
<keyword evidence="4 11" id="KW-1134">Transmembrane beta strand</keyword>
<keyword evidence="10 11" id="KW-0998">Cell outer membrane</keyword>
<reference evidence="16 17" key="1">
    <citation type="submission" date="2020-05" db="EMBL/GenBank/DDBJ databases">
        <title>Aquincola sp. isolate from soil.</title>
        <authorList>
            <person name="Han J."/>
            <person name="Kim D.-U."/>
        </authorList>
    </citation>
    <scope>NUCLEOTIDE SEQUENCE [LARGE SCALE GENOMIC DNA]</scope>
    <source>
        <strain evidence="16 17">S2</strain>
    </source>
</reference>
<evidence type="ECO:0000256" key="13">
    <source>
        <dbReference type="SAM" id="SignalP"/>
    </source>
</evidence>
<keyword evidence="9 16" id="KW-0675">Receptor</keyword>
<name>A0ABX2ETT3_9BURK</name>
<keyword evidence="3 11" id="KW-0813">Transport</keyword>
<evidence type="ECO:0000259" key="15">
    <source>
        <dbReference type="Pfam" id="PF07715"/>
    </source>
</evidence>
<dbReference type="RefSeq" id="WP_173134762.1">
    <property type="nucleotide sequence ID" value="NZ_JABRWJ010000018.1"/>
</dbReference>
<dbReference type="InterPro" id="IPR000531">
    <property type="entry name" value="Beta-barrel_TonB"/>
</dbReference>
<dbReference type="CDD" id="cd01347">
    <property type="entry name" value="ligand_gated_channel"/>
    <property type="match status" value="1"/>
</dbReference>
<dbReference type="InterPro" id="IPR037066">
    <property type="entry name" value="Plug_dom_sf"/>
</dbReference>
<dbReference type="EMBL" id="JABRWJ010000018">
    <property type="protein sequence ID" value="NRF72125.1"/>
    <property type="molecule type" value="Genomic_DNA"/>
</dbReference>
<accession>A0ABX2ETT3</accession>
<evidence type="ECO:0000259" key="14">
    <source>
        <dbReference type="Pfam" id="PF00593"/>
    </source>
</evidence>
<evidence type="ECO:0000256" key="5">
    <source>
        <dbReference type="ARBA" id="ARBA00022692"/>
    </source>
</evidence>
<sequence length="711" mass="77287">MSARAPSALLHPAGRLACVLCCAAACATAGAATSRIDEDDLDQAYGDKALISIATGSPQPLRRAPSVASVVTAEDIANAGATQLDEALLLVPGLHVGRSAIGYVPMYWVRGITGSVSNPQLLLLHNGFPFINIYNGDKGNQWTAMPLANVARIEVIRGPGSALYGANAYAGVINVITRPASATPSTTLGARVGSFDTQDAWLLHSGAIGGFDLAASLQIGRSDGQRRIIEADNQTRLDRLFGTRASLAPGPVDTGRDLLDATLEVARGAWRWRNDYKRREHVGTGAGVSSALDPTSEISAEWFSSELSWSEPQLAPHWSAGAALGGQWSADVNPRLVLFPPGTRFPTGLFPEGVIGGPNRWQRGLRASAYALYSGFAGHQVRIGAGHDDVELYRAETWKNNTLNAAGLPALTGPQVEYSAIQPHILPARRRVHHLYLQDEWSFARDWTLTAGVRHDRYSDAGPTTHPRLALVWDASAALTLKLLYGSAFRAPAFNEQYGINPVASGNAALKPETIRTWEAALKWQPALEWQLTLNAFRHRMRDIIRTVPNPAPSPGAMWRNIGEQHGRGAELELAWEPRRTLRFSGHFSYQVSTDPATGRDIGYAPHRRLYARAEWRPAARWLASAQLNHVADRRRAAGDARPPIADYTTLDLTLRRLRGDAAHFGHWEFAAAVRNLTNADVREPSLAPGVIPNDLPLAPRAFYLQASREF</sequence>
<gene>
    <name evidence="16" type="ORF">HLB44_34590</name>
</gene>